<keyword evidence="1" id="KW-0812">Transmembrane</keyword>
<evidence type="ECO:0000256" key="1">
    <source>
        <dbReference type="SAM" id="Phobius"/>
    </source>
</evidence>
<keyword evidence="1" id="KW-0472">Membrane</keyword>
<evidence type="ECO:0000313" key="3">
    <source>
        <dbReference type="Proteomes" id="UP001620295"/>
    </source>
</evidence>
<accession>A0ABW8LUF6</accession>
<organism evidence="2 3">
    <name type="scientific">Streptomyces milbemycinicus</name>
    <dbReference type="NCBI Taxonomy" id="476552"/>
    <lineage>
        <taxon>Bacteria</taxon>
        <taxon>Bacillati</taxon>
        <taxon>Actinomycetota</taxon>
        <taxon>Actinomycetes</taxon>
        <taxon>Kitasatosporales</taxon>
        <taxon>Streptomycetaceae</taxon>
        <taxon>Streptomyces</taxon>
    </lineage>
</organism>
<sequence>MNIAHWGILGATAGAPVLAASRTPEVITWYAIVLAILLVTTFVTLHHR</sequence>
<dbReference type="Proteomes" id="UP001620295">
    <property type="component" value="Unassembled WGS sequence"/>
</dbReference>
<proteinExistence type="predicted"/>
<reference evidence="2 3" key="1">
    <citation type="submission" date="2024-11" db="EMBL/GenBank/DDBJ databases">
        <title>The Natural Products Discovery Center: Release of the First 8490 Sequenced Strains for Exploring Actinobacteria Biosynthetic Diversity.</title>
        <authorList>
            <person name="Kalkreuter E."/>
            <person name="Kautsar S.A."/>
            <person name="Yang D."/>
            <person name="Bader C.D."/>
            <person name="Teijaro C.N."/>
            <person name="Fluegel L."/>
            <person name="Davis C.M."/>
            <person name="Simpson J.R."/>
            <person name="Lauterbach L."/>
            <person name="Steele A.D."/>
            <person name="Gui C."/>
            <person name="Meng S."/>
            <person name="Li G."/>
            <person name="Viehrig K."/>
            <person name="Ye F."/>
            <person name="Su P."/>
            <person name="Kiefer A.F."/>
            <person name="Nichols A."/>
            <person name="Cepeda A.J."/>
            <person name="Yan W."/>
            <person name="Fan B."/>
            <person name="Jiang Y."/>
            <person name="Adhikari A."/>
            <person name="Zheng C.-J."/>
            <person name="Schuster L."/>
            <person name="Cowan T.M."/>
            <person name="Smanski M.J."/>
            <person name="Chevrette M.G."/>
            <person name="De Carvalho L.P.S."/>
            <person name="Shen B."/>
        </authorList>
    </citation>
    <scope>NUCLEOTIDE SEQUENCE [LARGE SCALE GENOMIC DNA]</scope>
    <source>
        <strain evidence="2 3">NPDC020863</strain>
    </source>
</reference>
<feature type="transmembrane region" description="Helical" evidence="1">
    <location>
        <begin position="29"/>
        <end position="45"/>
    </location>
</feature>
<protein>
    <submittedName>
        <fullName evidence="2">Uncharacterized protein</fullName>
    </submittedName>
</protein>
<evidence type="ECO:0000313" key="2">
    <source>
        <dbReference type="EMBL" id="MFK4269558.1"/>
    </source>
</evidence>
<gene>
    <name evidence="2" type="ORF">ACI2L5_32165</name>
</gene>
<dbReference type="EMBL" id="JBJDQH010000011">
    <property type="protein sequence ID" value="MFK4269558.1"/>
    <property type="molecule type" value="Genomic_DNA"/>
</dbReference>
<keyword evidence="3" id="KW-1185">Reference proteome</keyword>
<comment type="caution">
    <text evidence="2">The sequence shown here is derived from an EMBL/GenBank/DDBJ whole genome shotgun (WGS) entry which is preliminary data.</text>
</comment>
<keyword evidence="1" id="KW-1133">Transmembrane helix</keyword>
<name>A0ABW8LUF6_9ACTN</name>
<dbReference type="RefSeq" id="WP_358707372.1">
    <property type="nucleotide sequence ID" value="NZ_JBFACG010000039.1"/>
</dbReference>